<organism evidence="2 3">
    <name type="scientific">Paenibacillus radicis</name>
    <name type="common">ex Gao et al. 2016</name>
    <dbReference type="NCBI Taxonomy" id="1737354"/>
    <lineage>
        <taxon>Bacteria</taxon>
        <taxon>Bacillati</taxon>
        <taxon>Bacillota</taxon>
        <taxon>Bacilli</taxon>
        <taxon>Bacillales</taxon>
        <taxon>Paenibacillaceae</taxon>
        <taxon>Paenibacillus</taxon>
    </lineage>
</organism>
<protein>
    <recommendedName>
        <fullName evidence="4">5-bromo-4-chloroindolyl phosphate hydrolysis protein</fullName>
    </recommendedName>
</protein>
<evidence type="ECO:0008006" key="4">
    <source>
        <dbReference type="Google" id="ProtNLM"/>
    </source>
</evidence>
<evidence type="ECO:0000256" key="1">
    <source>
        <dbReference type="SAM" id="Phobius"/>
    </source>
</evidence>
<dbReference type="AlphaFoldDB" id="A0A917HLW6"/>
<keyword evidence="1" id="KW-0812">Transmembrane</keyword>
<dbReference type="EMBL" id="BMHY01000011">
    <property type="protein sequence ID" value="GGG82974.1"/>
    <property type="molecule type" value="Genomic_DNA"/>
</dbReference>
<keyword evidence="1" id="KW-1133">Transmembrane helix</keyword>
<name>A0A917HLW6_9BACL</name>
<feature type="transmembrane region" description="Helical" evidence="1">
    <location>
        <begin position="37"/>
        <end position="62"/>
    </location>
</feature>
<sequence length="245" mass="27808">MSTSKYIKLLVIIAAVAALDIYVLSPGLLGITIGGTALSTAIGVTLLLASALVIIYGSYALLFKQPVVLPVKEIATHEEYVESLAAYKRIKVLEEDVDVSLEQLDRIRKKKDTLLNVLDQRFDASELSYKKFASVTYEVEKLFYLNIRSMLSRLQLFDETEFKRVMTQKPATFSRELIQAKVDVYNDYLSYIKSSIGTNEEILLKLDKLLLEISRLDSFEPGDIENMPCIQEIDSLIKQTKFYKQ</sequence>
<accession>A0A917HLW6</accession>
<proteinExistence type="predicted"/>
<feature type="transmembrane region" description="Helical" evidence="1">
    <location>
        <begin position="7"/>
        <end position="25"/>
    </location>
</feature>
<gene>
    <name evidence="2" type="ORF">GCM10010918_45650</name>
</gene>
<evidence type="ECO:0000313" key="2">
    <source>
        <dbReference type="EMBL" id="GGG82974.1"/>
    </source>
</evidence>
<reference evidence="2 3" key="1">
    <citation type="journal article" date="2014" name="Int. J. Syst. Evol. Microbiol.">
        <title>Complete genome sequence of Corynebacterium casei LMG S-19264T (=DSM 44701T), isolated from a smear-ripened cheese.</title>
        <authorList>
            <consortium name="US DOE Joint Genome Institute (JGI-PGF)"/>
            <person name="Walter F."/>
            <person name="Albersmeier A."/>
            <person name="Kalinowski J."/>
            <person name="Ruckert C."/>
        </authorList>
    </citation>
    <scope>NUCLEOTIDE SEQUENCE [LARGE SCALE GENOMIC DNA]</scope>
    <source>
        <strain evidence="2 3">CGMCC 1.15286</strain>
    </source>
</reference>
<evidence type="ECO:0000313" key="3">
    <source>
        <dbReference type="Proteomes" id="UP000600247"/>
    </source>
</evidence>
<keyword evidence="1" id="KW-0472">Membrane</keyword>
<keyword evidence="3" id="KW-1185">Reference proteome</keyword>
<comment type="caution">
    <text evidence="2">The sequence shown here is derived from an EMBL/GenBank/DDBJ whole genome shotgun (WGS) entry which is preliminary data.</text>
</comment>
<dbReference type="RefSeq" id="WP_188891796.1">
    <property type="nucleotide sequence ID" value="NZ_BMHY01000011.1"/>
</dbReference>
<dbReference type="Proteomes" id="UP000600247">
    <property type="component" value="Unassembled WGS sequence"/>
</dbReference>